<dbReference type="InterPro" id="IPR019921">
    <property type="entry name" value="Lucif-like_OxRdtase_Rv2161c"/>
</dbReference>
<dbReference type="InterPro" id="IPR011251">
    <property type="entry name" value="Luciferase-like_dom"/>
</dbReference>
<dbReference type="InterPro" id="IPR050172">
    <property type="entry name" value="SsuD_RutA_monooxygenase"/>
</dbReference>
<evidence type="ECO:0000313" key="7">
    <source>
        <dbReference type="EMBL" id="CAB4789325.1"/>
    </source>
</evidence>
<dbReference type="EMBL" id="CAEZYH010000124">
    <property type="protein sequence ID" value="CAB4732799.1"/>
    <property type="molecule type" value="Genomic_DNA"/>
</dbReference>
<sequence>MTGVGLCLPQLGPHVRADIVAEFARRAEAMGYEALWVQDHFMYPEKPIRGYGGPDRLPPPQYKSVFAPTETLAFVAGITSKVRLGTSILVAGNHWPVPLAQRLATIDQMCNGRLIVGLGVGWNAEEHTASGTEIETRGRRMDDFIPAMLACWQEDPVSYEGPVFSIPSSFVSPKPVQSPRPKLLSGMWSADGMARTAKWFDAWNPAGMPISKVQKIVAGLNDERSADQKPLEVYYRSFIQGPLAPRAADGDNMAALVADATACREAGFVELTLEHNFWQDIEKPEDWLDVPERFLPVVEAARG</sequence>
<gene>
    <name evidence="6" type="ORF">UFOPK2658_01790</name>
    <name evidence="7" type="ORF">UFOPK2880_01925</name>
    <name evidence="8" type="ORF">UFOPK3004_01810</name>
    <name evidence="9" type="ORF">UFOPK3494_01880</name>
    <name evidence="10" type="ORF">UFOPK4134_01841</name>
</gene>
<dbReference type="EMBL" id="CAEZZP010000204">
    <property type="protein sequence ID" value="CAB4789325.1"/>
    <property type="molecule type" value="Genomic_DNA"/>
</dbReference>
<evidence type="ECO:0000313" key="8">
    <source>
        <dbReference type="EMBL" id="CAB4820659.1"/>
    </source>
</evidence>
<dbReference type="EMBL" id="CAFBMF010000219">
    <property type="protein sequence ID" value="CAB4917261.1"/>
    <property type="molecule type" value="Genomic_DNA"/>
</dbReference>
<dbReference type="AlphaFoldDB" id="A0A6J6SES1"/>
<keyword evidence="4" id="KW-0503">Monooxygenase</keyword>
<evidence type="ECO:0000256" key="1">
    <source>
        <dbReference type="ARBA" id="ARBA00022630"/>
    </source>
</evidence>
<dbReference type="NCBIfam" id="TIGR03619">
    <property type="entry name" value="F420_Rv2161c"/>
    <property type="match status" value="1"/>
</dbReference>
<dbReference type="EMBL" id="CAFAAL010000240">
    <property type="protein sequence ID" value="CAB4820659.1"/>
    <property type="molecule type" value="Genomic_DNA"/>
</dbReference>
<reference evidence="6" key="1">
    <citation type="submission" date="2020-05" db="EMBL/GenBank/DDBJ databases">
        <authorList>
            <person name="Chiriac C."/>
            <person name="Salcher M."/>
            <person name="Ghai R."/>
            <person name="Kavagutti S V."/>
        </authorList>
    </citation>
    <scope>NUCLEOTIDE SEQUENCE</scope>
</reference>
<evidence type="ECO:0000256" key="3">
    <source>
        <dbReference type="ARBA" id="ARBA00023002"/>
    </source>
</evidence>
<dbReference type="Pfam" id="PF00296">
    <property type="entry name" value="Bac_luciferase"/>
    <property type="match status" value="1"/>
</dbReference>
<keyword evidence="1" id="KW-0285">Flavoprotein</keyword>
<evidence type="ECO:0000259" key="5">
    <source>
        <dbReference type="Pfam" id="PF00296"/>
    </source>
</evidence>
<dbReference type="GO" id="GO:0046306">
    <property type="term" value="P:alkanesulfonate catabolic process"/>
    <property type="evidence" value="ECO:0007669"/>
    <property type="project" value="TreeGrafter"/>
</dbReference>
<evidence type="ECO:0000313" key="9">
    <source>
        <dbReference type="EMBL" id="CAB4917261.1"/>
    </source>
</evidence>
<dbReference type="Gene3D" id="3.20.20.30">
    <property type="entry name" value="Luciferase-like domain"/>
    <property type="match status" value="1"/>
</dbReference>
<evidence type="ECO:0000256" key="4">
    <source>
        <dbReference type="ARBA" id="ARBA00023033"/>
    </source>
</evidence>
<evidence type="ECO:0000313" key="6">
    <source>
        <dbReference type="EMBL" id="CAB4732799.1"/>
    </source>
</evidence>
<dbReference type="InterPro" id="IPR036661">
    <property type="entry name" value="Luciferase-like_sf"/>
</dbReference>
<dbReference type="PANTHER" id="PTHR42847">
    <property type="entry name" value="ALKANESULFONATE MONOOXYGENASE"/>
    <property type="match status" value="1"/>
</dbReference>
<evidence type="ECO:0000313" key="10">
    <source>
        <dbReference type="EMBL" id="CAB5037995.1"/>
    </source>
</evidence>
<dbReference type="GO" id="GO:0008726">
    <property type="term" value="F:alkanesulfonate monooxygenase activity"/>
    <property type="evidence" value="ECO:0007669"/>
    <property type="project" value="TreeGrafter"/>
</dbReference>
<keyword evidence="3" id="KW-0560">Oxidoreductase</keyword>
<protein>
    <submittedName>
        <fullName evidence="6">Unannotated protein</fullName>
    </submittedName>
</protein>
<keyword evidence="2" id="KW-0288">FMN</keyword>
<name>A0A6J6SES1_9ZZZZ</name>
<dbReference type="PANTHER" id="PTHR42847:SF4">
    <property type="entry name" value="ALKANESULFONATE MONOOXYGENASE-RELATED"/>
    <property type="match status" value="1"/>
</dbReference>
<accession>A0A6J6SES1</accession>
<dbReference type="EMBL" id="CAFBPS010000230">
    <property type="protein sequence ID" value="CAB5037995.1"/>
    <property type="molecule type" value="Genomic_DNA"/>
</dbReference>
<feature type="domain" description="Luciferase-like" evidence="5">
    <location>
        <begin position="17"/>
        <end position="237"/>
    </location>
</feature>
<evidence type="ECO:0000256" key="2">
    <source>
        <dbReference type="ARBA" id="ARBA00022643"/>
    </source>
</evidence>
<proteinExistence type="predicted"/>
<organism evidence="6">
    <name type="scientific">freshwater metagenome</name>
    <dbReference type="NCBI Taxonomy" id="449393"/>
    <lineage>
        <taxon>unclassified sequences</taxon>
        <taxon>metagenomes</taxon>
        <taxon>ecological metagenomes</taxon>
    </lineage>
</organism>
<dbReference type="SUPFAM" id="SSF51679">
    <property type="entry name" value="Bacterial luciferase-like"/>
    <property type="match status" value="1"/>
</dbReference>